<proteinExistence type="predicted"/>
<dbReference type="RefSeq" id="WP_249317334.1">
    <property type="nucleotide sequence ID" value="NZ_JACRSR010000005.1"/>
</dbReference>
<evidence type="ECO:0000313" key="3">
    <source>
        <dbReference type="EMBL" id="MBC8532219.1"/>
    </source>
</evidence>
<dbReference type="InterPro" id="IPR029058">
    <property type="entry name" value="AB_hydrolase_fold"/>
</dbReference>
<dbReference type="SUPFAM" id="SSF53474">
    <property type="entry name" value="alpha/beta-Hydrolases"/>
    <property type="match status" value="1"/>
</dbReference>
<dbReference type="InterPro" id="IPR013094">
    <property type="entry name" value="AB_hydrolase_3"/>
</dbReference>
<evidence type="ECO:0000259" key="2">
    <source>
        <dbReference type="Pfam" id="PF07859"/>
    </source>
</evidence>
<dbReference type="PANTHER" id="PTHR48081">
    <property type="entry name" value="AB HYDROLASE SUPERFAMILY PROTEIN C4A8.06C"/>
    <property type="match status" value="1"/>
</dbReference>
<accession>A0A926HQ07</accession>
<dbReference type="AlphaFoldDB" id="A0A926HQ07"/>
<sequence length="236" mass="26066">MKSQERKLEGLQSQWGPDLDFYPAGGGTAVIVCPGGAYAMLAPHEGEPVARFFQSEGYPAFVLHYRVAPWHYPAPQMDLMRALCRVKKDYDKVVVAGFSAGAHLAASTALYHEEWTPGIGPDALVLGYPVVSFVEHAHVRCVANLTAGDPVLMEKLSLERHMTADFPPTYFWHTREDASVPVEHAFMLDGALERCGVFHRMDLYDAGRHGLGLARGYEAAAWSREAVKFLRDCGCV</sequence>
<feature type="domain" description="Alpha/beta hydrolase fold-3" evidence="2">
    <location>
        <begin position="35"/>
        <end position="139"/>
    </location>
</feature>
<organism evidence="3 4">
    <name type="scientific">Gehongia tenuis</name>
    <dbReference type="NCBI Taxonomy" id="2763655"/>
    <lineage>
        <taxon>Bacteria</taxon>
        <taxon>Bacillati</taxon>
        <taxon>Bacillota</taxon>
        <taxon>Clostridia</taxon>
        <taxon>Christensenellales</taxon>
        <taxon>Christensenellaceae</taxon>
        <taxon>Gehongia</taxon>
    </lineage>
</organism>
<dbReference type="Gene3D" id="3.40.50.1820">
    <property type="entry name" value="alpha/beta hydrolase"/>
    <property type="match status" value="1"/>
</dbReference>
<dbReference type="PANTHER" id="PTHR48081:SF6">
    <property type="entry name" value="PEPTIDASE S9 PROLYL OLIGOPEPTIDASE CATALYTIC DOMAIN-CONTAINING PROTEIN"/>
    <property type="match status" value="1"/>
</dbReference>
<dbReference type="Proteomes" id="UP000623172">
    <property type="component" value="Unassembled WGS sequence"/>
</dbReference>
<comment type="caution">
    <text evidence="3">The sequence shown here is derived from an EMBL/GenBank/DDBJ whole genome shotgun (WGS) entry which is preliminary data.</text>
</comment>
<evidence type="ECO:0000256" key="1">
    <source>
        <dbReference type="ARBA" id="ARBA00022801"/>
    </source>
</evidence>
<dbReference type="EMBL" id="JACRSR010000005">
    <property type="protein sequence ID" value="MBC8532219.1"/>
    <property type="molecule type" value="Genomic_DNA"/>
</dbReference>
<dbReference type="Pfam" id="PF07859">
    <property type="entry name" value="Abhydrolase_3"/>
    <property type="match status" value="1"/>
</dbReference>
<dbReference type="GO" id="GO:0016787">
    <property type="term" value="F:hydrolase activity"/>
    <property type="evidence" value="ECO:0007669"/>
    <property type="project" value="UniProtKB-KW"/>
</dbReference>
<evidence type="ECO:0000313" key="4">
    <source>
        <dbReference type="Proteomes" id="UP000623172"/>
    </source>
</evidence>
<name>A0A926HQ07_9FIRM</name>
<keyword evidence="1 3" id="KW-0378">Hydrolase</keyword>
<dbReference type="InterPro" id="IPR050300">
    <property type="entry name" value="GDXG_lipolytic_enzyme"/>
</dbReference>
<keyword evidence="4" id="KW-1185">Reference proteome</keyword>
<protein>
    <submittedName>
        <fullName evidence="3">Alpha/beta hydrolase</fullName>
    </submittedName>
</protein>
<gene>
    <name evidence="3" type="ORF">H8696_10220</name>
</gene>
<reference evidence="3" key="1">
    <citation type="submission" date="2020-08" db="EMBL/GenBank/DDBJ databases">
        <title>Genome public.</title>
        <authorList>
            <person name="Liu C."/>
            <person name="Sun Q."/>
        </authorList>
    </citation>
    <scope>NUCLEOTIDE SEQUENCE</scope>
    <source>
        <strain evidence="3">NSJ-53</strain>
    </source>
</reference>